<gene>
    <name evidence="1" type="ORF">NEPTK9_000450</name>
</gene>
<dbReference type="Proteomes" id="UP001194714">
    <property type="component" value="Unassembled WGS sequence"/>
</dbReference>
<dbReference type="RefSeq" id="WP_194847248.1">
    <property type="nucleotide sequence ID" value="NZ_JAAEJV010000007.1"/>
</dbReference>
<dbReference type="InterPro" id="IPR015421">
    <property type="entry name" value="PyrdxlP-dep_Trfase_major"/>
</dbReference>
<evidence type="ECO:0000313" key="1">
    <source>
        <dbReference type="EMBL" id="MBF5058950.1"/>
    </source>
</evidence>
<accession>A0ABS0AYA9</accession>
<proteinExistence type="predicted"/>
<sequence length="207" mass="22438">MKNDCLGLATHPHVKKMGMKALLEWGVTAPPSFQEEVEDQLADLLGKEAALLLPYPYPLTLEGTVFVDKRCTIDWIRGSSSTAKTQWIVTTEFKKVGEGAHLIVDDSSSFGIAGKLGMGLSAHRKEVSIIFAKTPFGVYLGLRRSLKKLLCDQNPLLAKAATLSAPVLGALSGALELIPDMDLEREQLEPLGESCFSMNTSSSFSQV</sequence>
<evidence type="ECO:0000313" key="2">
    <source>
        <dbReference type="Proteomes" id="UP001194714"/>
    </source>
</evidence>
<reference evidence="1 2" key="1">
    <citation type="submission" date="2020-01" db="EMBL/GenBank/DDBJ databases">
        <title>Draft genome sequence of Cand. Neptunochlamydia vexilliferae K9.</title>
        <authorList>
            <person name="Schulz F."/>
            <person name="Koestlbacher S."/>
            <person name="Wascher F."/>
            <person name="Pizzetti I."/>
            <person name="Horn M."/>
        </authorList>
    </citation>
    <scope>NUCLEOTIDE SEQUENCE [LARGE SCALE GENOMIC DNA]</scope>
    <source>
        <strain evidence="1 2">K9</strain>
    </source>
</reference>
<organism evidence="1 2">
    <name type="scientific">Candidatus Neptunichlamydia vexilliferae</name>
    <dbReference type="NCBI Taxonomy" id="1651774"/>
    <lineage>
        <taxon>Bacteria</taxon>
        <taxon>Pseudomonadati</taxon>
        <taxon>Chlamydiota</taxon>
        <taxon>Chlamydiia</taxon>
        <taxon>Parachlamydiales</taxon>
        <taxon>Simkaniaceae</taxon>
        <taxon>Candidatus Neptunichlamydia</taxon>
    </lineage>
</organism>
<dbReference type="EMBL" id="JAAEJV010000007">
    <property type="protein sequence ID" value="MBF5058950.1"/>
    <property type="molecule type" value="Genomic_DNA"/>
</dbReference>
<keyword evidence="2" id="KW-1185">Reference proteome</keyword>
<dbReference type="Gene3D" id="3.40.640.10">
    <property type="entry name" value="Type I PLP-dependent aspartate aminotransferase-like (Major domain)"/>
    <property type="match status" value="1"/>
</dbReference>
<comment type="caution">
    <text evidence="1">The sequence shown here is derived from an EMBL/GenBank/DDBJ whole genome shotgun (WGS) entry which is preliminary data.</text>
</comment>
<name>A0ABS0AYA9_9BACT</name>
<protein>
    <submittedName>
        <fullName evidence="1">Uncharacterized protein</fullName>
    </submittedName>
</protein>